<feature type="region of interest" description="Disordered" evidence="1">
    <location>
        <begin position="1"/>
        <end position="34"/>
    </location>
</feature>
<evidence type="ECO:0000313" key="2">
    <source>
        <dbReference type="EMBL" id="KAF3579933.1"/>
    </source>
</evidence>
<proteinExistence type="predicted"/>
<evidence type="ECO:0000256" key="1">
    <source>
        <dbReference type="SAM" id="MobiDB-lite"/>
    </source>
</evidence>
<gene>
    <name evidence="2" type="ORF">DY000_02030782</name>
</gene>
<dbReference type="Proteomes" id="UP000266723">
    <property type="component" value="Unassembled WGS sequence"/>
</dbReference>
<evidence type="ECO:0000313" key="3">
    <source>
        <dbReference type="Proteomes" id="UP000266723"/>
    </source>
</evidence>
<accession>A0ABQ7DPK8</accession>
<keyword evidence="3" id="KW-1185">Reference proteome</keyword>
<organism evidence="2 3">
    <name type="scientific">Brassica cretica</name>
    <name type="common">Mustard</name>
    <dbReference type="NCBI Taxonomy" id="69181"/>
    <lineage>
        <taxon>Eukaryota</taxon>
        <taxon>Viridiplantae</taxon>
        <taxon>Streptophyta</taxon>
        <taxon>Embryophyta</taxon>
        <taxon>Tracheophyta</taxon>
        <taxon>Spermatophyta</taxon>
        <taxon>Magnoliopsida</taxon>
        <taxon>eudicotyledons</taxon>
        <taxon>Gunneridae</taxon>
        <taxon>Pentapetalae</taxon>
        <taxon>rosids</taxon>
        <taxon>malvids</taxon>
        <taxon>Brassicales</taxon>
        <taxon>Brassicaceae</taxon>
        <taxon>Brassiceae</taxon>
        <taxon>Brassica</taxon>
    </lineage>
</organism>
<dbReference type="EMBL" id="QGKV02000649">
    <property type="protein sequence ID" value="KAF3579933.1"/>
    <property type="molecule type" value="Genomic_DNA"/>
</dbReference>
<comment type="caution">
    <text evidence="2">The sequence shown here is derived from an EMBL/GenBank/DDBJ whole genome shotgun (WGS) entry which is preliminary data.</text>
</comment>
<name>A0ABQ7DPK8_BRACR</name>
<sequence length="725" mass="82145">MINHSAWKPEAGGRTQTRGGRNPEHGGMNPEAGGRNLEAGSWSNHFMGYFPQQLAPYFLVSCLKAGNNMIFFIGLREFHHGIKLLVEFGVGCRLVARVFKLPYRDLVNALRADITVAQDQVESVRLLLLLYKDETLPPWWGLVGVGHMLDGEAGNVCIKAVASCIVSGLYPDLRQRDVRHVYLDLEIHPSETHGSWVRFFINRRLYGLSSRNPETGWTFVQKPRGWMDFRPGTRRLDGLSSRNPEAGWTIVGFLEQCLPLSKPGSVFRCVIQLPFGRLKYKTRCVRFVNLEYRDASHSTFRRWVTREIFPRDSRTWRCCWDPEVSLGSEGRFLSPEAALDPKDPEIVLNPEVALDLEVFLNPEVSFGPECRFEPGGCSRPEGRFEPGGFFWTRGRFEPFLLDPNVVLNPEVALGPKVVLNPEVSFGLEVVLNRSLEVYLFQALRSFQDPETAWGPEGTVFRLTRQDYYRYLFGFRILPLGSWPLSSYYVVFYFCRKSLTSLEGAGMGVMTQVPGFAAFHEPRCALGCTWVLGSFDSTLRLAQTQSCFILIPIVAPCTNSEFEYSTLRLYLCLLRCCRNWHVSYDATCVRISVQYFALSVLRIQHGSRLLSRRMDAGVGAGAFLNRELEAGVLPEAWMILPNQFAPYFSISFSNSGNKLCSQVNRSCSFSSGFPWAGHRSSIPSFPDLKEKRSKLQWASTSACRWQVPRAWREQDVAPKSPFLGSS</sequence>
<protein>
    <submittedName>
        <fullName evidence="2">Uncharacterized protein</fullName>
    </submittedName>
</protein>
<reference evidence="2 3" key="1">
    <citation type="journal article" date="2020" name="BMC Genomics">
        <title>Intraspecific diversification of the crop wild relative Brassica cretica Lam. using demographic model selection.</title>
        <authorList>
            <person name="Kioukis A."/>
            <person name="Michalopoulou V.A."/>
            <person name="Briers L."/>
            <person name="Pirintsos S."/>
            <person name="Studholme D.J."/>
            <person name="Pavlidis P."/>
            <person name="Sarris P.F."/>
        </authorList>
    </citation>
    <scope>NUCLEOTIDE SEQUENCE [LARGE SCALE GENOMIC DNA]</scope>
    <source>
        <strain evidence="3">cv. PFS-1207/04</strain>
    </source>
</reference>